<feature type="region of interest" description="Disordered" evidence="1">
    <location>
        <begin position="193"/>
        <end position="250"/>
    </location>
</feature>
<accession>X1M1M7</accession>
<gene>
    <name evidence="2" type="ORF">S06H3_29967</name>
</gene>
<comment type="caution">
    <text evidence="2">The sequence shown here is derived from an EMBL/GenBank/DDBJ whole genome shotgun (WGS) entry which is preliminary data.</text>
</comment>
<sequence>QYSRQALLAFGKKFKGFTDDSAQASKHLAPDDPKSIRQAVALIRGQTGERGKLNHDWGERAAKAAVSGGEIQGQKMNKQAESLLDDLSAMAHASPALQEELHEIQQRAVFEAQRAQQDAQQQAAKHMSAAARRSTLVESSASSLLALISENPRPGHIKVKAAGTNLYVRNYGVEPLPPQEALLASWESLTPPAQANAPAAGDRKSGAKSPGNKKQVSKPAIDNRSLNSAPQVVRERPSSLASPGANSRWGSVFIPGESKVVVTDVSGRILLHVRDDGSK</sequence>
<evidence type="ECO:0000313" key="2">
    <source>
        <dbReference type="EMBL" id="GAI25268.1"/>
    </source>
</evidence>
<evidence type="ECO:0000256" key="1">
    <source>
        <dbReference type="SAM" id="MobiDB-lite"/>
    </source>
</evidence>
<reference evidence="2" key="1">
    <citation type="journal article" date="2014" name="Front. Microbiol.">
        <title>High frequency of phylogenetically diverse reductive dehalogenase-homologous genes in deep subseafloor sedimentary metagenomes.</title>
        <authorList>
            <person name="Kawai M."/>
            <person name="Futagami T."/>
            <person name="Toyoda A."/>
            <person name="Takaki Y."/>
            <person name="Nishi S."/>
            <person name="Hori S."/>
            <person name="Arai W."/>
            <person name="Tsubouchi T."/>
            <person name="Morono Y."/>
            <person name="Uchiyama I."/>
            <person name="Ito T."/>
            <person name="Fujiyama A."/>
            <person name="Inagaki F."/>
            <person name="Takami H."/>
        </authorList>
    </citation>
    <scope>NUCLEOTIDE SEQUENCE</scope>
    <source>
        <strain evidence="2">Expedition CK06-06</strain>
    </source>
</reference>
<proteinExistence type="predicted"/>
<protein>
    <submittedName>
        <fullName evidence="2">Uncharacterized protein</fullName>
    </submittedName>
</protein>
<organism evidence="2">
    <name type="scientific">marine sediment metagenome</name>
    <dbReference type="NCBI Taxonomy" id="412755"/>
    <lineage>
        <taxon>unclassified sequences</taxon>
        <taxon>metagenomes</taxon>
        <taxon>ecological metagenomes</taxon>
    </lineage>
</organism>
<feature type="compositionally biased region" description="Polar residues" evidence="1">
    <location>
        <begin position="239"/>
        <end position="249"/>
    </location>
</feature>
<dbReference type="EMBL" id="BARV01017611">
    <property type="protein sequence ID" value="GAI25268.1"/>
    <property type="molecule type" value="Genomic_DNA"/>
</dbReference>
<name>X1M1M7_9ZZZZ</name>
<feature type="non-terminal residue" evidence="2">
    <location>
        <position position="1"/>
    </location>
</feature>
<dbReference type="AlphaFoldDB" id="X1M1M7"/>